<dbReference type="PANTHER" id="PTHR32385:SF15">
    <property type="entry name" value="INOSITOL PHOSPHOCERAMIDE MANNOSYLTRANSFERASE 1"/>
    <property type="match status" value="1"/>
</dbReference>
<dbReference type="InterPro" id="IPR051706">
    <property type="entry name" value="Glycosyltransferase_domain"/>
</dbReference>
<dbReference type="HOGENOM" id="CLU_593792_0_0_1"/>
<evidence type="ECO:0000313" key="2">
    <source>
        <dbReference type="EMBL" id="EEC47309.1"/>
    </source>
</evidence>
<dbReference type="GO" id="GO:0000030">
    <property type="term" value="F:mannosyltransferase activity"/>
    <property type="evidence" value="ECO:0007669"/>
    <property type="project" value="TreeGrafter"/>
</dbReference>
<dbReference type="GO" id="GO:0051999">
    <property type="term" value="P:mannosyl-inositol phosphorylceramide biosynthetic process"/>
    <property type="evidence" value="ECO:0007669"/>
    <property type="project" value="TreeGrafter"/>
</dbReference>
<dbReference type="GO" id="GO:0016020">
    <property type="term" value="C:membrane"/>
    <property type="evidence" value="ECO:0007669"/>
    <property type="project" value="GOC"/>
</dbReference>
<keyword evidence="3" id="KW-1185">Reference proteome</keyword>
<dbReference type="PaxDb" id="2850-Phatr47112"/>
<dbReference type="InParanoid" id="B7G2I5"/>
<evidence type="ECO:0000256" key="1">
    <source>
        <dbReference type="SAM" id="MobiDB-lite"/>
    </source>
</evidence>
<accession>B7G2I5</accession>
<evidence type="ECO:0000313" key="3">
    <source>
        <dbReference type="Proteomes" id="UP000000759"/>
    </source>
</evidence>
<dbReference type="AlphaFoldDB" id="B7G2I5"/>
<dbReference type="PANTHER" id="PTHR32385">
    <property type="entry name" value="MANNOSYL PHOSPHORYLINOSITOL CERAMIDE SYNTHASE"/>
    <property type="match status" value="1"/>
</dbReference>
<dbReference type="GeneID" id="7202026"/>
<reference evidence="3" key="2">
    <citation type="submission" date="2008-08" db="EMBL/GenBank/DDBJ databases">
        <authorList>
            <consortium name="Diatom Consortium"/>
            <person name="Grigoriev I."/>
            <person name="Grimwood J."/>
            <person name="Kuo A."/>
            <person name="Otillar R.P."/>
            <person name="Salamov A."/>
            <person name="Detter J.C."/>
            <person name="Lindquist E."/>
            <person name="Shapiro H."/>
            <person name="Lucas S."/>
            <person name="Glavina del Rio T."/>
            <person name="Pitluck S."/>
            <person name="Rokhsar D."/>
            <person name="Bowler C."/>
        </authorList>
    </citation>
    <scope>GENOME REANNOTATION</scope>
    <source>
        <strain evidence="3">CCAP 1055/1</strain>
    </source>
</reference>
<dbReference type="RefSeq" id="XP_002181386.1">
    <property type="nucleotide sequence ID" value="XM_002181350.1"/>
</dbReference>
<name>B7G2I5_PHATC</name>
<reference evidence="2 3" key="1">
    <citation type="journal article" date="2008" name="Nature">
        <title>The Phaeodactylum genome reveals the evolutionary history of diatom genomes.</title>
        <authorList>
            <person name="Bowler C."/>
            <person name="Allen A.E."/>
            <person name="Badger J.H."/>
            <person name="Grimwood J."/>
            <person name="Jabbari K."/>
            <person name="Kuo A."/>
            <person name="Maheswari U."/>
            <person name="Martens C."/>
            <person name="Maumus F."/>
            <person name="Otillar R.P."/>
            <person name="Rayko E."/>
            <person name="Salamov A."/>
            <person name="Vandepoele K."/>
            <person name="Beszteri B."/>
            <person name="Gruber A."/>
            <person name="Heijde M."/>
            <person name="Katinka M."/>
            <person name="Mock T."/>
            <person name="Valentin K."/>
            <person name="Verret F."/>
            <person name="Berges J.A."/>
            <person name="Brownlee C."/>
            <person name="Cadoret J.P."/>
            <person name="Chiovitti A."/>
            <person name="Choi C.J."/>
            <person name="Coesel S."/>
            <person name="De Martino A."/>
            <person name="Detter J.C."/>
            <person name="Durkin C."/>
            <person name="Falciatore A."/>
            <person name="Fournet J."/>
            <person name="Haruta M."/>
            <person name="Huysman M.J."/>
            <person name="Jenkins B.D."/>
            <person name="Jiroutova K."/>
            <person name="Jorgensen R.E."/>
            <person name="Joubert Y."/>
            <person name="Kaplan A."/>
            <person name="Kroger N."/>
            <person name="Kroth P.G."/>
            <person name="La Roche J."/>
            <person name="Lindquist E."/>
            <person name="Lommer M."/>
            <person name="Martin-Jezequel V."/>
            <person name="Lopez P.J."/>
            <person name="Lucas S."/>
            <person name="Mangogna M."/>
            <person name="McGinnis K."/>
            <person name="Medlin L.K."/>
            <person name="Montsant A."/>
            <person name="Oudot-Le Secq M.P."/>
            <person name="Napoli C."/>
            <person name="Obornik M."/>
            <person name="Parker M.S."/>
            <person name="Petit J.L."/>
            <person name="Porcel B.M."/>
            <person name="Poulsen N."/>
            <person name="Robison M."/>
            <person name="Rychlewski L."/>
            <person name="Rynearson T.A."/>
            <person name="Schmutz J."/>
            <person name="Shapiro H."/>
            <person name="Siaut M."/>
            <person name="Stanley M."/>
            <person name="Sussman M.R."/>
            <person name="Taylor A.R."/>
            <person name="Vardi A."/>
            <person name="von Dassow P."/>
            <person name="Vyverman W."/>
            <person name="Willis A."/>
            <person name="Wyrwicz L.S."/>
            <person name="Rokhsar D.S."/>
            <person name="Weissenbach J."/>
            <person name="Armbrust E.V."/>
            <person name="Green B.R."/>
            <person name="Van de Peer Y."/>
            <person name="Grigoriev I.V."/>
        </authorList>
    </citation>
    <scope>NUCLEOTIDE SEQUENCE [LARGE SCALE GENOMIC DNA]</scope>
    <source>
        <strain evidence="2 3">CCAP 1055/1</strain>
    </source>
</reference>
<proteinExistence type="predicted"/>
<dbReference type="KEGG" id="pti:PHATRDRAFT_47112"/>
<feature type="compositionally biased region" description="Basic and acidic residues" evidence="1">
    <location>
        <begin position="36"/>
        <end position="45"/>
    </location>
</feature>
<sequence>MLSHSSSFSSRRLASQIEKRPMMESVRRRRSSQLSMERKRDKLEDPNKKQTFTKYRWSRCFWSKIIHTLPRRNCARKGGTIMLLLILLHVLSRDYLWGGPFDIRGGLFGAWADAGLRLLFSSKAATPIAKVDYPHVVLRSSRKEIPGYSLFLEELLSRAAGENIDWDASEVRNHDNPRHAHSVVNFFEGGDYESSSNASSDSVIDVLAKQNCQPRWLCQRCLNAAQYGSLTQCRQLCPECLEDTLCQPSLVRNPPFSILMQRPVTSTIPRIVHMMWHEPLDSLKYPELVRIQNGWRSTDFSFRFYTPDTARRYIQKSYPLRIIEVYDSIQSLSMQINCARVLILLREGGVFANEVLLVSGVSFFAAREDDMEHCLWTGLVGASPGHVILVKEAEEFLTRLSTKGSYFDIDRSLCTALGPSAELWKARVYVDETTIDSCALGRAVHTALGERNSVMHFSLGKLQIPLSNNRLYEGDALILLMSKSDTGATRISDIERNILIASTSMVGLSKESLYERIHHATLRNSRAETSTPMKGTVLEP</sequence>
<gene>
    <name evidence="2" type="ORF">PHATRDRAFT_47112</name>
</gene>
<organism evidence="2 3">
    <name type="scientific">Phaeodactylum tricornutum (strain CCAP 1055/1)</name>
    <dbReference type="NCBI Taxonomy" id="556484"/>
    <lineage>
        <taxon>Eukaryota</taxon>
        <taxon>Sar</taxon>
        <taxon>Stramenopiles</taxon>
        <taxon>Ochrophyta</taxon>
        <taxon>Bacillariophyta</taxon>
        <taxon>Bacillariophyceae</taxon>
        <taxon>Bacillariophycidae</taxon>
        <taxon>Naviculales</taxon>
        <taxon>Phaeodactylaceae</taxon>
        <taxon>Phaeodactylum</taxon>
    </lineage>
</organism>
<dbReference type="OrthoDB" id="3647at2759"/>
<protein>
    <submittedName>
        <fullName evidence="2">Uncharacterized protein</fullName>
    </submittedName>
</protein>
<dbReference type="Proteomes" id="UP000000759">
    <property type="component" value="Chromosome 12"/>
</dbReference>
<dbReference type="EMBL" id="CM000614">
    <property type="protein sequence ID" value="EEC47309.1"/>
    <property type="molecule type" value="Genomic_DNA"/>
</dbReference>
<feature type="region of interest" description="Disordered" evidence="1">
    <location>
        <begin position="19"/>
        <end position="45"/>
    </location>
</feature>
<dbReference type="eggNOG" id="ENOG502RRC6">
    <property type="taxonomic scope" value="Eukaryota"/>
</dbReference>